<accession>A0A226DMD2</accession>
<dbReference type="Proteomes" id="UP000198287">
    <property type="component" value="Unassembled WGS sequence"/>
</dbReference>
<gene>
    <name evidence="1" type="ORF">Fcan01_18215</name>
</gene>
<protein>
    <submittedName>
        <fullName evidence="1">Uncharacterized protein</fullName>
    </submittedName>
</protein>
<dbReference type="AlphaFoldDB" id="A0A226DMD2"/>
<name>A0A226DMD2_FOLCA</name>
<keyword evidence="2" id="KW-1185">Reference proteome</keyword>
<organism evidence="1 2">
    <name type="scientific">Folsomia candida</name>
    <name type="common">Springtail</name>
    <dbReference type="NCBI Taxonomy" id="158441"/>
    <lineage>
        <taxon>Eukaryota</taxon>
        <taxon>Metazoa</taxon>
        <taxon>Ecdysozoa</taxon>
        <taxon>Arthropoda</taxon>
        <taxon>Hexapoda</taxon>
        <taxon>Collembola</taxon>
        <taxon>Entomobryomorpha</taxon>
        <taxon>Isotomoidea</taxon>
        <taxon>Isotomidae</taxon>
        <taxon>Proisotominae</taxon>
        <taxon>Folsomia</taxon>
    </lineage>
</organism>
<comment type="caution">
    <text evidence="1">The sequence shown here is derived from an EMBL/GenBank/DDBJ whole genome shotgun (WGS) entry which is preliminary data.</text>
</comment>
<dbReference type="EMBL" id="LNIX01000014">
    <property type="protein sequence ID" value="OXA46692.1"/>
    <property type="molecule type" value="Genomic_DNA"/>
</dbReference>
<evidence type="ECO:0000313" key="1">
    <source>
        <dbReference type="EMBL" id="OXA46692.1"/>
    </source>
</evidence>
<proteinExistence type="predicted"/>
<sequence length="157" mass="17317">MSHQFQLARQSCRDRLIIKRNTDKNAAKFENNIVPILTPAAEIATAAVASADSYLPDLGFWADVGSLMLSGSSLSPMARLSRDVFESQECAEFLQDLPFRGDLADRLKMGSSKSIRGDQKCGFDCSPLQYLNRGVKTLSLLHAVTRAANPRIDLRDL</sequence>
<evidence type="ECO:0000313" key="2">
    <source>
        <dbReference type="Proteomes" id="UP000198287"/>
    </source>
</evidence>
<reference evidence="1 2" key="1">
    <citation type="submission" date="2015-12" db="EMBL/GenBank/DDBJ databases">
        <title>The genome of Folsomia candida.</title>
        <authorList>
            <person name="Faddeeva A."/>
            <person name="Derks M.F."/>
            <person name="Anvar Y."/>
            <person name="Smit S."/>
            <person name="Van Straalen N."/>
            <person name="Roelofs D."/>
        </authorList>
    </citation>
    <scope>NUCLEOTIDE SEQUENCE [LARGE SCALE GENOMIC DNA]</scope>
    <source>
        <strain evidence="1 2">VU population</strain>
        <tissue evidence="1">Whole body</tissue>
    </source>
</reference>